<accession>A0A8J6IVT2</accession>
<dbReference type="InterPro" id="IPR036779">
    <property type="entry name" value="LysM_dom_sf"/>
</dbReference>
<proteinExistence type="predicted"/>
<feature type="repeat" description="TPR" evidence="1">
    <location>
        <begin position="333"/>
        <end position="366"/>
    </location>
</feature>
<reference evidence="4" key="2">
    <citation type="submission" date="2020-08" db="EMBL/GenBank/DDBJ databases">
        <authorList>
            <person name="Lai Q."/>
        </authorList>
    </citation>
    <scope>NUCLEOTIDE SEQUENCE</scope>
    <source>
        <strain evidence="4">S27-2</strain>
    </source>
</reference>
<evidence type="ECO:0000256" key="1">
    <source>
        <dbReference type="PROSITE-ProRule" id="PRU00339"/>
    </source>
</evidence>
<evidence type="ECO:0000313" key="5">
    <source>
        <dbReference type="Proteomes" id="UP000601768"/>
    </source>
</evidence>
<dbReference type="PROSITE" id="PS51257">
    <property type="entry name" value="PROKAR_LIPOPROTEIN"/>
    <property type="match status" value="1"/>
</dbReference>
<feature type="region of interest" description="Disordered" evidence="2">
    <location>
        <begin position="25"/>
        <end position="44"/>
    </location>
</feature>
<keyword evidence="1" id="KW-0802">TPR repeat</keyword>
<dbReference type="Gene3D" id="1.25.40.10">
    <property type="entry name" value="Tetratricopeptide repeat domain"/>
    <property type="match status" value="1"/>
</dbReference>
<dbReference type="InterPro" id="IPR018392">
    <property type="entry name" value="LysM"/>
</dbReference>
<comment type="caution">
    <text evidence="4">The sequence shown here is derived from an EMBL/GenBank/DDBJ whole genome shotgun (WGS) entry which is preliminary data.</text>
</comment>
<evidence type="ECO:0000256" key="2">
    <source>
        <dbReference type="SAM" id="MobiDB-lite"/>
    </source>
</evidence>
<dbReference type="InterPro" id="IPR011990">
    <property type="entry name" value="TPR-like_helical_dom_sf"/>
</dbReference>
<dbReference type="RefSeq" id="WP_186507189.1">
    <property type="nucleotide sequence ID" value="NZ_JACNEP010000009.1"/>
</dbReference>
<dbReference type="AlphaFoldDB" id="A0A8J6IVT2"/>
<gene>
    <name evidence="4" type="ORF">H8B19_12300</name>
</gene>
<dbReference type="PROSITE" id="PS51782">
    <property type="entry name" value="LYSM"/>
    <property type="match status" value="1"/>
</dbReference>
<dbReference type="PROSITE" id="PS50005">
    <property type="entry name" value="TPR"/>
    <property type="match status" value="1"/>
</dbReference>
<sequence length="388" mass="43045">MFLRDLGLKSTCLGLMLVLTTACVSTGGDSSSSTSSKTNSTKIYKAQPGLSARERFVKALEHLENGEEGQAKAEINAYLLAVPKSTRARILLDQIEQDISNYFPKESFDVKLTSGESLSTLAKKYLGSPLKFYALAKYNDIDNASKVNIGQTIRIPKTSQAIEVKDGISSVKVRKPKPFTDVVKQTEKVNKDKPIANTTESDLNTAEINSELLNPADEIANELSEEDVIDKINQALDSRNFDVAYDLLNQLKEFGSLTLITRPLAVQTLEGKADKDKETNPVTAANLLTEAGELNSVDNKSLAAFKDYRTAHNLDADNLQATEQYAMLQKQLADKYHREASSAFRRQELDDAIEKWNIVLDVDPNHPSAKLYREQALELKARLEKIKN</sequence>
<evidence type="ECO:0000313" key="4">
    <source>
        <dbReference type="EMBL" id="MBC3766662.1"/>
    </source>
</evidence>
<organism evidence="4 5">
    <name type="scientific">Neptunicella marina</name>
    <dbReference type="NCBI Taxonomy" id="2125989"/>
    <lineage>
        <taxon>Bacteria</taxon>
        <taxon>Pseudomonadati</taxon>
        <taxon>Pseudomonadota</taxon>
        <taxon>Gammaproteobacteria</taxon>
        <taxon>Alteromonadales</taxon>
        <taxon>Alteromonadaceae</taxon>
        <taxon>Neptunicella</taxon>
    </lineage>
</organism>
<protein>
    <submittedName>
        <fullName evidence="4">LysM peptidoglycan-binding domain-containing protein</fullName>
    </submittedName>
</protein>
<evidence type="ECO:0000259" key="3">
    <source>
        <dbReference type="PROSITE" id="PS51782"/>
    </source>
</evidence>
<dbReference type="SUPFAM" id="SSF48452">
    <property type="entry name" value="TPR-like"/>
    <property type="match status" value="1"/>
</dbReference>
<dbReference type="Pfam" id="PF01476">
    <property type="entry name" value="LysM"/>
    <property type="match status" value="1"/>
</dbReference>
<reference evidence="4" key="1">
    <citation type="journal article" date="2018" name="Int. J. Syst. Evol. Microbiol.">
        <title>Neptunicella marina gen. nov., sp. nov., isolated from surface seawater.</title>
        <authorList>
            <person name="Liu X."/>
            <person name="Lai Q."/>
            <person name="Du Y."/>
            <person name="Zhang X."/>
            <person name="Liu Z."/>
            <person name="Sun F."/>
            <person name="Shao Z."/>
        </authorList>
    </citation>
    <scope>NUCLEOTIDE SEQUENCE</scope>
    <source>
        <strain evidence="4">S27-2</strain>
    </source>
</reference>
<feature type="domain" description="LysM" evidence="3">
    <location>
        <begin position="108"/>
        <end position="155"/>
    </location>
</feature>
<dbReference type="InterPro" id="IPR019734">
    <property type="entry name" value="TPR_rpt"/>
</dbReference>
<dbReference type="Proteomes" id="UP000601768">
    <property type="component" value="Unassembled WGS sequence"/>
</dbReference>
<dbReference type="EMBL" id="JACNEP010000009">
    <property type="protein sequence ID" value="MBC3766662.1"/>
    <property type="molecule type" value="Genomic_DNA"/>
</dbReference>
<name>A0A8J6IVT2_9ALTE</name>
<feature type="compositionally biased region" description="Low complexity" evidence="2">
    <location>
        <begin position="25"/>
        <end position="42"/>
    </location>
</feature>
<dbReference type="Gene3D" id="3.10.350.10">
    <property type="entry name" value="LysM domain"/>
    <property type="match status" value="1"/>
</dbReference>
<keyword evidence="5" id="KW-1185">Reference proteome</keyword>